<name>A0A4Y2JEL2_ARAVE</name>
<evidence type="ECO:0000313" key="2">
    <source>
        <dbReference type="Proteomes" id="UP000499080"/>
    </source>
</evidence>
<protein>
    <submittedName>
        <fullName evidence="1">Uncharacterized protein</fullName>
    </submittedName>
</protein>
<dbReference type="EMBL" id="BGPR01003470">
    <property type="protein sequence ID" value="GBM88510.1"/>
    <property type="molecule type" value="Genomic_DNA"/>
</dbReference>
<keyword evidence="2" id="KW-1185">Reference proteome</keyword>
<sequence length="114" mass="12551">MGLALCVPKKVGWNTSECPALVFAAKPIGFCWLRVVCEPLASDQEPSSTPANHLLAKGSLTVRLPSVHVAFRRGIRIVLRNLVYKKIRREAVSAKRPLELSGVNLLTLLNCDFL</sequence>
<dbReference type="Proteomes" id="UP000499080">
    <property type="component" value="Unassembled WGS sequence"/>
</dbReference>
<gene>
    <name evidence="1" type="ORF">AVEN_25096_1</name>
</gene>
<accession>A0A4Y2JEL2</accession>
<reference evidence="1 2" key="1">
    <citation type="journal article" date="2019" name="Sci. Rep.">
        <title>Orb-weaving spider Araneus ventricosus genome elucidates the spidroin gene catalogue.</title>
        <authorList>
            <person name="Kono N."/>
            <person name="Nakamura H."/>
            <person name="Ohtoshi R."/>
            <person name="Moran D.A.P."/>
            <person name="Shinohara A."/>
            <person name="Yoshida Y."/>
            <person name="Fujiwara M."/>
            <person name="Mori M."/>
            <person name="Tomita M."/>
            <person name="Arakawa K."/>
        </authorList>
    </citation>
    <scope>NUCLEOTIDE SEQUENCE [LARGE SCALE GENOMIC DNA]</scope>
</reference>
<organism evidence="1 2">
    <name type="scientific">Araneus ventricosus</name>
    <name type="common">Orbweaver spider</name>
    <name type="synonym">Epeira ventricosa</name>
    <dbReference type="NCBI Taxonomy" id="182803"/>
    <lineage>
        <taxon>Eukaryota</taxon>
        <taxon>Metazoa</taxon>
        <taxon>Ecdysozoa</taxon>
        <taxon>Arthropoda</taxon>
        <taxon>Chelicerata</taxon>
        <taxon>Arachnida</taxon>
        <taxon>Araneae</taxon>
        <taxon>Araneomorphae</taxon>
        <taxon>Entelegynae</taxon>
        <taxon>Araneoidea</taxon>
        <taxon>Araneidae</taxon>
        <taxon>Araneus</taxon>
    </lineage>
</organism>
<proteinExistence type="predicted"/>
<evidence type="ECO:0000313" key="1">
    <source>
        <dbReference type="EMBL" id="GBM88510.1"/>
    </source>
</evidence>
<comment type="caution">
    <text evidence="1">The sequence shown here is derived from an EMBL/GenBank/DDBJ whole genome shotgun (WGS) entry which is preliminary data.</text>
</comment>
<dbReference type="AlphaFoldDB" id="A0A4Y2JEL2"/>